<evidence type="ECO:0000313" key="7">
    <source>
        <dbReference type="EMBL" id="HGN36242.1"/>
    </source>
</evidence>
<evidence type="ECO:0000256" key="3">
    <source>
        <dbReference type="ARBA" id="ARBA00023125"/>
    </source>
</evidence>
<comment type="function">
    <text evidence="4">Sliding clamp subunit that acts as a moving platform for DNA processing. Responsible for tethering the catalytic subunit of DNA polymerase and other proteins to DNA during high-speed replication.</text>
</comment>
<dbReference type="PANTHER" id="PTHR11352">
    <property type="entry name" value="PROLIFERATING CELL NUCLEAR ANTIGEN"/>
    <property type="match status" value="1"/>
</dbReference>
<name>A0A7J3I6E4_9CREN</name>
<dbReference type="SUPFAM" id="SSF55979">
    <property type="entry name" value="DNA clamp"/>
    <property type="match status" value="2"/>
</dbReference>
<dbReference type="Pfam" id="PF00705">
    <property type="entry name" value="PCNA_N"/>
    <property type="match status" value="1"/>
</dbReference>
<feature type="domain" description="Proliferating cell nuclear antigen PCNA N-terminal" evidence="5">
    <location>
        <begin position="10"/>
        <end position="124"/>
    </location>
</feature>
<comment type="caution">
    <text evidence="7">The sequence shown here is derived from an EMBL/GenBank/DDBJ whole genome shotgun (WGS) entry which is preliminary data.</text>
</comment>
<dbReference type="HAMAP" id="MF_00317">
    <property type="entry name" value="DNApol_clamp_arch"/>
    <property type="match status" value="1"/>
</dbReference>
<gene>
    <name evidence="4" type="primary">pcn</name>
    <name evidence="7" type="ORF">ENT87_01635</name>
    <name evidence="8" type="ORF">ENU30_01340</name>
</gene>
<dbReference type="GO" id="GO:0006272">
    <property type="term" value="P:leading strand elongation"/>
    <property type="evidence" value="ECO:0007669"/>
    <property type="project" value="TreeGrafter"/>
</dbReference>
<evidence type="ECO:0000259" key="6">
    <source>
        <dbReference type="Pfam" id="PF02747"/>
    </source>
</evidence>
<proteinExistence type="inferred from homology"/>
<evidence type="ECO:0000256" key="4">
    <source>
        <dbReference type="HAMAP-Rule" id="MF_00317"/>
    </source>
</evidence>
<dbReference type="GO" id="GO:0030337">
    <property type="term" value="F:DNA polymerase processivity factor activity"/>
    <property type="evidence" value="ECO:0007669"/>
    <property type="project" value="UniProtKB-UniRule"/>
</dbReference>
<accession>A0A7J3I6E4</accession>
<dbReference type="CDD" id="cd00577">
    <property type="entry name" value="PCNA"/>
    <property type="match status" value="1"/>
</dbReference>
<protein>
    <recommendedName>
        <fullName evidence="4">DNA polymerase sliding clamp</fullName>
    </recommendedName>
    <alternativeName>
        <fullName evidence="4">Proliferating cell nuclear antigen homolog</fullName>
        <shortName evidence="4">PCNA</shortName>
    </alternativeName>
</protein>
<dbReference type="EMBL" id="DTBZ01000035">
    <property type="protein sequence ID" value="HGQ17614.1"/>
    <property type="molecule type" value="Genomic_DNA"/>
</dbReference>
<dbReference type="PANTHER" id="PTHR11352:SF0">
    <property type="entry name" value="PROLIFERATING CELL NUCLEAR ANTIGEN"/>
    <property type="match status" value="1"/>
</dbReference>
<dbReference type="Gene3D" id="3.70.10.10">
    <property type="match status" value="1"/>
</dbReference>
<evidence type="ECO:0000256" key="1">
    <source>
        <dbReference type="ARBA" id="ARBA00010462"/>
    </source>
</evidence>
<comment type="similarity">
    <text evidence="1 4">Belongs to the PCNA family.</text>
</comment>
<dbReference type="Pfam" id="PF02747">
    <property type="entry name" value="PCNA_C"/>
    <property type="match status" value="1"/>
</dbReference>
<dbReference type="GO" id="GO:0006275">
    <property type="term" value="P:regulation of DNA replication"/>
    <property type="evidence" value="ECO:0007669"/>
    <property type="project" value="UniProtKB-UniRule"/>
</dbReference>
<dbReference type="EMBL" id="DTAI01000053">
    <property type="protein sequence ID" value="HGN36242.1"/>
    <property type="molecule type" value="Genomic_DNA"/>
</dbReference>
<keyword evidence="2 4" id="KW-0235">DNA replication</keyword>
<dbReference type="InterPro" id="IPR022649">
    <property type="entry name" value="Pr_cel_nuc_antig_C"/>
</dbReference>
<dbReference type="InterPro" id="IPR022648">
    <property type="entry name" value="Pr_cel_nuc_antig_N"/>
</dbReference>
<organism evidence="7">
    <name type="scientific">Ignisphaera aggregans</name>
    <dbReference type="NCBI Taxonomy" id="334771"/>
    <lineage>
        <taxon>Archaea</taxon>
        <taxon>Thermoproteota</taxon>
        <taxon>Thermoprotei</taxon>
        <taxon>Desulfurococcales</taxon>
        <taxon>Desulfurococcaceae</taxon>
        <taxon>Ignisphaera</taxon>
    </lineage>
</organism>
<dbReference type="InterPro" id="IPR046938">
    <property type="entry name" value="DNA_clamp_sf"/>
</dbReference>
<comment type="subunit">
    <text evidence="4">Homotrimer. The subunits circularize to form a toroid; DNA passes through its center. Replication factor C (RFC) is required to load the toroid on the DNA.</text>
</comment>
<feature type="domain" description="Proliferating cell nuclear antigen PCNA C-terminal" evidence="6">
    <location>
        <begin position="132"/>
        <end position="251"/>
    </location>
</feature>
<sequence>MSVKLVYPVGVVFKKTTIALKGIVDQIPLVISPDRFSIEALSPDKVSMIVFELPASSFEEFNVGKEVRIIADRDEFVKAFRRATKRDKVEISYTEGMRELNIKIFNIRSNIEREYLIPLSEIEFESIGSIDIELEVSAGLPSSELINILKDSSLVGDEIALMYSSESNSIKAVATSELATYETTLKQFQPLTYLEANIGNAIARYSVDHLKALLKILDLADECSIAFGPEKPLRISLDVAGGGKVTVWVAPRG</sequence>
<keyword evidence="3 4" id="KW-0238">DNA-binding</keyword>
<evidence type="ECO:0000259" key="5">
    <source>
        <dbReference type="Pfam" id="PF00705"/>
    </source>
</evidence>
<evidence type="ECO:0000313" key="8">
    <source>
        <dbReference type="EMBL" id="HGQ17614.1"/>
    </source>
</evidence>
<dbReference type="AlphaFoldDB" id="A0A7J3I6E4"/>
<dbReference type="GO" id="GO:0003677">
    <property type="term" value="F:DNA binding"/>
    <property type="evidence" value="ECO:0007669"/>
    <property type="project" value="UniProtKB-UniRule"/>
</dbReference>
<evidence type="ECO:0000256" key="2">
    <source>
        <dbReference type="ARBA" id="ARBA00022705"/>
    </source>
</evidence>
<dbReference type="InterPro" id="IPR000730">
    <property type="entry name" value="Pr_cel_nuc_antig"/>
</dbReference>
<reference evidence="7" key="1">
    <citation type="journal article" date="2020" name="mSystems">
        <title>Genome- and Community-Level Interaction Insights into Carbon Utilization and Element Cycling Functions of Hydrothermarchaeota in Hydrothermal Sediment.</title>
        <authorList>
            <person name="Zhou Z."/>
            <person name="Liu Y."/>
            <person name="Xu W."/>
            <person name="Pan J."/>
            <person name="Luo Z.H."/>
            <person name="Li M."/>
        </authorList>
    </citation>
    <scope>NUCLEOTIDE SEQUENCE [LARGE SCALE GENOMIC DNA]</scope>
    <source>
        <strain evidence="7">SpSt-618</strain>
        <strain evidence="8">SpSt-657</strain>
    </source>
</reference>